<evidence type="ECO:0008006" key="7">
    <source>
        <dbReference type="Google" id="ProtNLM"/>
    </source>
</evidence>
<organism evidence="5 6">
    <name type="scientific">Turnera subulata</name>
    <dbReference type="NCBI Taxonomy" id="218843"/>
    <lineage>
        <taxon>Eukaryota</taxon>
        <taxon>Viridiplantae</taxon>
        <taxon>Streptophyta</taxon>
        <taxon>Embryophyta</taxon>
        <taxon>Tracheophyta</taxon>
        <taxon>Spermatophyta</taxon>
        <taxon>Magnoliopsida</taxon>
        <taxon>eudicotyledons</taxon>
        <taxon>Gunneridae</taxon>
        <taxon>Pentapetalae</taxon>
        <taxon>rosids</taxon>
        <taxon>fabids</taxon>
        <taxon>Malpighiales</taxon>
        <taxon>Passifloraceae</taxon>
        <taxon>Turnera</taxon>
    </lineage>
</organism>
<feature type="signal peptide" evidence="4">
    <location>
        <begin position="1"/>
        <end position="22"/>
    </location>
</feature>
<feature type="compositionally biased region" description="Acidic residues" evidence="3">
    <location>
        <begin position="48"/>
        <end position="57"/>
    </location>
</feature>
<reference evidence="5" key="1">
    <citation type="submission" date="2022-02" db="EMBL/GenBank/DDBJ databases">
        <authorList>
            <person name="Henning P.M."/>
            <person name="McCubbin A.G."/>
            <person name="Shore J.S."/>
        </authorList>
    </citation>
    <scope>NUCLEOTIDE SEQUENCE</scope>
    <source>
        <strain evidence="5">F60SS</strain>
        <tissue evidence="5">Leaves</tissue>
    </source>
</reference>
<evidence type="ECO:0000313" key="5">
    <source>
        <dbReference type="EMBL" id="KAJ4835695.1"/>
    </source>
</evidence>
<evidence type="ECO:0000256" key="1">
    <source>
        <dbReference type="ARBA" id="ARBA00006010"/>
    </source>
</evidence>
<feature type="chain" id="PRO_5040517252" description="Stigma-specific STIG1-like protein 1" evidence="4">
    <location>
        <begin position="23"/>
        <end position="159"/>
    </location>
</feature>
<dbReference type="PANTHER" id="PTHR33227">
    <property type="entry name" value="STIGMA-SPECIFIC STIG1-LIKE PROTEIN 3"/>
    <property type="match status" value="1"/>
</dbReference>
<dbReference type="Pfam" id="PF04885">
    <property type="entry name" value="Stig1"/>
    <property type="match status" value="1"/>
</dbReference>
<evidence type="ECO:0000256" key="4">
    <source>
        <dbReference type="SAM" id="SignalP"/>
    </source>
</evidence>
<sequence>MKLLKALLMLNIFMALVVNISALALKDEEDKNGDDHDHTDHEVTQEYSSDDIEDEELSSSQNGGSRFLREKKMKRLRCNKFPMICHFQGSPGPHCCKKKCVNVLRDGLNCGKCGKKCKYNETCCNGKCVNPSFNRSHCGGCNNRCDSGSICAFGLCNYA</sequence>
<comment type="caution">
    <text evidence="5">The sequence shown here is derived from an EMBL/GenBank/DDBJ whole genome shotgun (WGS) entry which is preliminary data.</text>
</comment>
<gene>
    <name evidence="5" type="ORF">Tsubulata_032548</name>
</gene>
<keyword evidence="2 4" id="KW-0732">Signal</keyword>
<evidence type="ECO:0000313" key="6">
    <source>
        <dbReference type="Proteomes" id="UP001141552"/>
    </source>
</evidence>
<dbReference type="PANTHER" id="PTHR33227:SF15">
    <property type="entry name" value="STIGMA-SPECIFIC STIG1-LIKE PROTEIN 1"/>
    <property type="match status" value="1"/>
</dbReference>
<dbReference type="EMBL" id="JAKUCV010004336">
    <property type="protein sequence ID" value="KAJ4835695.1"/>
    <property type="molecule type" value="Genomic_DNA"/>
</dbReference>
<keyword evidence="6" id="KW-1185">Reference proteome</keyword>
<dbReference type="InterPro" id="IPR006969">
    <property type="entry name" value="Stig-like"/>
</dbReference>
<reference evidence="5" key="2">
    <citation type="journal article" date="2023" name="Plants (Basel)">
        <title>Annotation of the Turnera subulata (Passifloraceae) Draft Genome Reveals the S-Locus Evolved after the Divergence of Turneroideae from Passifloroideae in a Stepwise Manner.</title>
        <authorList>
            <person name="Henning P.M."/>
            <person name="Roalson E.H."/>
            <person name="Mir W."/>
            <person name="McCubbin A.G."/>
            <person name="Shore J.S."/>
        </authorList>
    </citation>
    <scope>NUCLEOTIDE SEQUENCE</scope>
    <source>
        <strain evidence="5">F60SS</strain>
    </source>
</reference>
<comment type="similarity">
    <text evidence="1">Belongs to the STIG1 family.</text>
</comment>
<evidence type="ECO:0000256" key="3">
    <source>
        <dbReference type="SAM" id="MobiDB-lite"/>
    </source>
</evidence>
<evidence type="ECO:0000256" key="2">
    <source>
        <dbReference type="ARBA" id="ARBA00022729"/>
    </source>
</evidence>
<proteinExistence type="inferred from homology"/>
<dbReference type="OrthoDB" id="5421723at2759"/>
<feature type="compositionally biased region" description="Basic and acidic residues" evidence="3">
    <location>
        <begin position="30"/>
        <end position="44"/>
    </location>
</feature>
<name>A0A9Q0JCG3_9ROSI</name>
<dbReference type="AlphaFoldDB" id="A0A9Q0JCG3"/>
<dbReference type="Proteomes" id="UP001141552">
    <property type="component" value="Unassembled WGS sequence"/>
</dbReference>
<protein>
    <recommendedName>
        <fullName evidence="7">Stigma-specific STIG1-like protein 1</fullName>
    </recommendedName>
</protein>
<feature type="region of interest" description="Disordered" evidence="3">
    <location>
        <begin position="30"/>
        <end position="64"/>
    </location>
</feature>
<accession>A0A9Q0JCG3</accession>